<evidence type="ECO:0000313" key="4">
    <source>
        <dbReference type="EMBL" id="KAJ5100796.1"/>
    </source>
</evidence>
<dbReference type="EMBL" id="JAPQKH010000004">
    <property type="protein sequence ID" value="KAJ5100796.1"/>
    <property type="molecule type" value="Genomic_DNA"/>
</dbReference>
<dbReference type="PRINTS" id="PR00381">
    <property type="entry name" value="KINESINLIGHT"/>
</dbReference>
<dbReference type="AlphaFoldDB" id="A0A9W9FIG1"/>
<dbReference type="Pfam" id="PF25000">
    <property type="entry name" value="DUF7779"/>
    <property type="match status" value="1"/>
</dbReference>
<protein>
    <submittedName>
        <fullName evidence="4">P-loop containing nucleoside triphosphate hydrolase protein</fullName>
    </submittedName>
</protein>
<dbReference type="GO" id="GO:0016787">
    <property type="term" value="F:hydrolase activity"/>
    <property type="evidence" value="ECO:0007669"/>
    <property type="project" value="UniProtKB-KW"/>
</dbReference>
<proteinExistence type="predicted"/>
<feature type="domain" description="DUF7779" evidence="3">
    <location>
        <begin position="320"/>
        <end position="424"/>
    </location>
</feature>
<reference evidence="4" key="1">
    <citation type="submission" date="2022-11" db="EMBL/GenBank/DDBJ databases">
        <authorList>
            <person name="Petersen C."/>
        </authorList>
    </citation>
    <scope>NUCLEOTIDE SEQUENCE</scope>
    <source>
        <strain evidence="4">IBT 30069</strain>
    </source>
</reference>
<dbReference type="SUPFAM" id="SSF48452">
    <property type="entry name" value="TPR-like"/>
    <property type="match status" value="1"/>
</dbReference>
<feature type="domain" description="NB-ARC" evidence="2">
    <location>
        <begin position="53"/>
        <end position="237"/>
    </location>
</feature>
<keyword evidence="5" id="KW-1185">Reference proteome</keyword>
<feature type="region of interest" description="Disordered" evidence="1">
    <location>
        <begin position="356"/>
        <end position="380"/>
    </location>
</feature>
<gene>
    <name evidence="4" type="ORF">N7456_006848</name>
</gene>
<dbReference type="Gene3D" id="3.40.50.300">
    <property type="entry name" value="P-loop containing nucleotide triphosphate hydrolases"/>
    <property type="match status" value="1"/>
</dbReference>
<organism evidence="4 5">
    <name type="scientific">Penicillium angulare</name>
    <dbReference type="NCBI Taxonomy" id="116970"/>
    <lineage>
        <taxon>Eukaryota</taxon>
        <taxon>Fungi</taxon>
        <taxon>Dikarya</taxon>
        <taxon>Ascomycota</taxon>
        <taxon>Pezizomycotina</taxon>
        <taxon>Eurotiomycetes</taxon>
        <taxon>Eurotiomycetidae</taxon>
        <taxon>Eurotiales</taxon>
        <taxon>Aspergillaceae</taxon>
        <taxon>Penicillium</taxon>
    </lineage>
</organism>
<dbReference type="Pfam" id="PF13424">
    <property type="entry name" value="TPR_12"/>
    <property type="match status" value="1"/>
</dbReference>
<name>A0A9W9FIG1_9EURO</name>
<accession>A0A9W9FIG1</accession>
<dbReference type="Gene3D" id="1.25.40.10">
    <property type="entry name" value="Tetratricopeptide repeat domain"/>
    <property type="match status" value="1"/>
</dbReference>
<evidence type="ECO:0000259" key="3">
    <source>
        <dbReference type="Pfam" id="PF25000"/>
    </source>
</evidence>
<dbReference type="Pfam" id="PF00931">
    <property type="entry name" value="NB-ARC"/>
    <property type="match status" value="1"/>
</dbReference>
<evidence type="ECO:0000259" key="2">
    <source>
        <dbReference type="Pfam" id="PF00931"/>
    </source>
</evidence>
<comment type="caution">
    <text evidence="4">The sequence shown here is derived from an EMBL/GenBank/DDBJ whole genome shotgun (WGS) entry which is preliminary data.</text>
</comment>
<dbReference type="OrthoDB" id="1658288at2759"/>
<evidence type="ECO:0000256" key="1">
    <source>
        <dbReference type="SAM" id="MobiDB-lite"/>
    </source>
</evidence>
<dbReference type="Proteomes" id="UP001149165">
    <property type="component" value="Unassembled WGS sequence"/>
</dbReference>
<dbReference type="InterPro" id="IPR002182">
    <property type="entry name" value="NB-ARC"/>
</dbReference>
<dbReference type="InterPro" id="IPR056681">
    <property type="entry name" value="DUF7779"/>
</dbReference>
<sequence length="710" mass="80659">MESIAFGDTNYGTQIGKNYGTANFYPPPRPETPPAPLSTVPFRRDPDFVECGTLLDQLQEKGSTQGNRIVLVGLGGVGKSQLAIEYCYRVRDRYPATWVLWIHASNTARFEQSCWDIADRVKIPGRQDPKANIFKLLQDWLNNPKTGEWVLVLDNLDNDEFLHTTPVQSDNLRDGQNGITGRSIWSYIGQSSIGVIVTTSRSRQVALRMVEDNDIISVEPMDKAHAISLFEKRIGTQSDRAAMIELVTVVDFMPLAIVQAASFIRQRRPRESVPRYLERFRESDRQKITLLDYEGGKLRRDRDAKNSILITWQISFDDIQERRPSAANLLSFMSFFDRQGIPDTLLREDKAITPKIKNSPLDNTDDRSHTLTIEDNTSETSEADAFENDVLMLKDYSLISISSSPANFGMHRLVQLATQEWLQAQNQHENWKERYIRKLYSVFPIGEFENWKECQVLFAHVQSAVTQKPQRRVSLEEWAALLHNAALFAQTRGNLIDSEEMAQRAVDAMKWLFGTEHPSTLASMNNLASTYQNQGGWKKAEELNVRVMETCKQVLGPEHPDTLTCMNNLALTFWNQGRWKEAEELNVRVMETCKQVLGPEHPDTLASMGNLAFTLKSLGRDEAALQMMVECATFRNQQLGPNHPLTLSSMSILDEWRGIDETTSSNPLGSDNGTQEQNIRAMSTQALPLASERGRHSKRAILARIFFRKK</sequence>
<evidence type="ECO:0000313" key="5">
    <source>
        <dbReference type="Proteomes" id="UP001149165"/>
    </source>
</evidence>
<dbReference type="Pfam" id="PF13374">
    <property type="entry name" value="TPR_10"/>
    <property type="match status" value="2"/>
</dbReference>
<keyword evidence="4" id="KW-0378">Hydrolase</keyword>
<dbReference type="SUPFAM" id="SSF52540">
    <property type="entry name" value="P-loop containing nucleoside triphosphate hydrolases"/>
    <property type="match status" value="1"/>
</dbReference>
<dbReference type="InterPro" id="IPR053137">
    <property type="entry name" value="NLR-like"/>
</dbReference>
<dbReference type="GO" id="GO:0043531">
    <property type="term" value="F:ADP binding"/>
    <property type="evidence" value="ECO:0007669"/>
    <property type="project" value="InterPro"/>
</dbReference>
<dbReference type="PANTHER" id="PTHR46082:SF6">
    <property type="entry name" value="AAA+ ATPASE DOMAIN-CONTAINING PROTEIN-RELATED"/>
    <property type="match status" value="1"/>
</dbReference>
<dbReference type="PANTHER" id="PTHR46082">
    <property type="entry name" value="ATP/GTP-BINDING PROTEIN-RELATED"/>
    <property type="match status" value="1"/>
</dbReference>
<dbReference type="InterPro" id="IPR027417">
    <property type="entry name" value="P-loop_NTPase"/>
</dbReference>
<reference evidence="4" key="2">
    <citation type="journal article" date="2023" name="IMA Fungus">
        <title>Comparative genomic study of the Penicillium genus elucidates a diverse pangenome and 15 lateral gene transfer events.</title>
        <authorList>
            <person name="Petersen C."/>
            <person name="Sorensen T."/>
            <person name="Nielsen M.R."/>
            <person name="Sondergaard T.E."/>
            <person name="Sorensen J.L."/>
            <person name="Fitzpatrick D.A."/>
            <person name="Frisvad J.C."/>
            <person name="Nielsen K.L."/>
        </authorList>
    </citation>
    <scope>NUCLEOTIDE SEQUENCE</scope>
    <source>
        <strain evidence="4">IBT 30069</strain>
    </source>
</reference>
<feature type="compositionally biased region" description="Polar residues" evidence="1">
    <location>
        <begin position="370"/>
        <end position="380"/>
    </location>
</feature>
<dbReference type="InterPro" id="IPR011990">
    <property type="entry name" value="TPR-like_helical_dom_sf"/>
</dbReference>